<keyword evidence="2" id="KW-1133">Transmembrane helix</keyword>
<dbReference type="InterPro" id="IPR024079">
    <property type="entry name" value="MetalloPept_cat_dom_sf"/>
</dbReference>
<dbReference type="Gene3D" id="3.40.390.10">
    <property type="entry name" value="Collagenase (Catalytic Domain)"/>
    <property type="match status" value="1"/>
</dbReference>
<comment type="caution">
    <text evidence="3">The sequence shown here is derived from an EMBL/GenBank/DDBJ whole genome shotgun (WGS) entry which is preliminary data.</text>
</comment>
<evidence type="ECO:0000256" key="1">
    <source>
        <dbReference type="SAM" id="Coils"/>
    </source>
</evidence>
<protein>
    <submittedName>
        <fullName evidence="3">Uncharacterized protein</fullName>
    </submittedName>
</protein>
<dbReference type="SUPFAM" id="SSF55486">
    <property type="entry name" value="Metalloproteases ('zincins'), catalytic domain"/>
    <property type="match status" value="1"/>
</dbReference>
<name>A0A7J3G3I9_CALS0</name>
<keyword evidence="2" id="KW-0472">Membrane</keyword>
<proteinExistence type="predicted"/>
<accession>A0A7J3G3I9</accession>
<organism evidence="3">
    <name type="scientific">Caldiarchaeum subterraneum</name>
    <dbReference type="NCBI Taxonomy" id="311458"/>
    <lineage>
        <taxon>Archaea</taxon>
        <taxon>Nitrososphaerota</taxon>
        <taxon>Candidatus Caldarchaeales</taxon>
        <taxon>Candidatus Caldarchaeaceae</taxon>
        <taxon>Candidatus Caldarchaeum</taxon>
    </lineage>
</organism>
<feature type="transmembrane region" description="Helical" evidence="2">
    <location>
        <begin position="708"/>
        <end position="727"/>
    </location>
</feature>
<feature type="coiled-coil region" evidence="1">
    <location>
        <begin position="612"/>
        <end position="705"/>
    </location>
</feature>
<dbReference type="EMBL" id="DTCM01000019">
    <property type="protein sequence ID" value="HGL40342.1"/>
    <property type="molecule type" value="Genomic_DNA"/>
</dbReference>
<dbReference type="CDD" id="cd06503">
    <property type="entry name" value="ATP-synt_Fo_b"/>
    <property type="match status" value="1"/>
</dbReference>
<dbReference type="GO" id="GO:0008237">
    <property type="term" value="F:metallopeptidase activity"/>
    <property type="evidence" value="ECO:0007669"/>
    <property type="project" value="InterPro"/>
</dbReference>
<reference evidence="3" key="1">
    <citation type="journal article" date="2020" name="mSystems">
        <title>Genome- and Community-Level Interaction Insights into Carbon Utilization and Element Cycling Functions of Hydrothermarchaeota in Hydrothermal Sediment.</title>
        <authorList>
            <person name="Zhou Z."/>
            <person name="Liu Y."/>
            <person name="Xu W."/>
            <person name="Pan J."/>
            <person name="Luo Z.H."/>
            <person name="Li M."/>
        </authorList>
    </citation>
    <scope>NUCLEOTIDE SEQUENCE [LARGE SCALE GENOMIC DNA]</scope>
    <source>
        <strain evidence="4">SpSt-1073</strain>
        <strain evidence="3">SpSt-669</strain>
    </source>
</reference>
<dbReference type="Gene3D" id="1.10.287.1490">
    <property type="match status" value="1"/>
</dbReference>
<evidence type="ECO:0000313" key="4">
    <source>
        <dbReference type="EMBL" id="HHN51730.1"/>
    </source>
</evidence>
<evidence type="ECO:0000256" key="2">
    <source>
        <dbReference type="SAM" id="Phobius"/>
    </source>
</evidence>
<dbReference type="EMBL" id="DRXG01000005">
    <property type="protein sequence ID" value="HHN51730.1"/>
    <property type="molecule type" value="Genomic_DNA"/>
</dbReference>
<keyword evidence="1" id="KW-0175">Coiled coil</keyword>
<gene>
    <name evidence="4" type="ORF">ENM30_00285</name>
    <name evidence="3" type="ORF">ENU43_01565</name>
</gene>
<sequence>MRSVTVFLAVFFLIGSLLHDAWALSPQQNTDDYRVLPIKGELPVTVFFYDVDPRWFGVKSFQELYDNMLETGIIRSKAHSQIAAFGSGENLAPFEFDVKIEFFDVPDALSMLEEFRQKMRSLVSKTPFQISQKAVEFAVAWGIPLSWTDQTIRARDALRVFADITEKWLGTYEGGYSIFVFCSIPFMGGERPAIYYTFGQSPDTGRYLADFGITIFGGPWWGRYYYIDICSLPPPRFRDVIKPIYLIEPPEERINYLARLIDLIIDMGGFVKSTLYQPKYGLQTLVDVVVIDATVAGVGFDMLVRYFDPELMLKAYTTLMPYNKFNIRLKRVDLATVPELRNALEFTQQGIILKTYQAYDILKQRGYIEEVGQQRYTYMPVIVLTTTTNSFIEEPGVLGIASPDPRDPTKPHHASAAVYYEHMIEQGMTVLVAHEAGHIFGLRHPHDDYDEYRKSRSSFFPLTYFTETIMSYSVSWVSAVEQTLDFPNTYPIRTFYSIFDLDNIDRATIILLLQNYEQNMQTILSTLRQNNINLNDIPELNIVLNSAKSFAKIAVEYFKMHKYFNRLEFKGLGAEDDTAFDTAFSAWLYTENIKNYVLPGLVDEVKRLGGEVSRLTGIREQLRGEAEKAQRELEEARATLEENKRKLAAAEEEVRQLEARISDAEARVASARTAREEIKSLENRLRQYSADVDALDKRLASLREQNNLLIGVAVVGAVAVAGAAVIGRRFSARRPPPPPPPPSF</sequence>
<evidence type="ECO:0000313" key="3">
    <source>
        <dbReference type="EMBL" id="HGL40342.1"/>
    </source>
</evidence>
<keyword evidence="2" id="KW-0812">Transmembrane</keyword>
<dbReference type="AlphaFoldDB" id="A0A7J3G3I9"/>